<name>E6X659_CELAD</name>
<feature type="domain" description="DUF695" evidence="1">
    <location>
        <begin position="245"/>
        <end position="368"/>
    </location>
</feature>
<reference evidence="2 3" key="1">
    <citation type="journal article" date="2010" name="Stand. Genomic Sci.">
        <title>Complete genome sequence of Cellulophaga algicola type strain (IC166).</title>
        <authorList>
            <person name="Abt B."/>
            <person name="Lu M."/>
            <person name="Misra M."/>
            <person name="Han C."/>
            <person name="Nolan M."/>
            <person name="Lucas S."/>
            <person name="Hammon N."/>
            <person name="Deshpande S."/>
            <person name="Cheng J.F."/>
            <person name="Tapia R."/>
            <person name="Goodwin L."/>
            <person name="Pitluck S."/>
            <person name="Liolios K."/>
            <person name="Pagani I."/>
            <person name="Ivanova N."/>
            <person name="Mavromatis K."/>
            <person name="Ovchinikova G."/>
            <person name="Pati A."/>
            <person name="Chen A."/>
            <person name="Palaniappan K."/>
            <person name="Land M."/>
            <person name="Hauser L."/>
            <person name="Chang Y.J."/>
            <person name="Jeffries C.D."/>
            <person name="Detter J.C."/>
            <person name="Brambilla E."/>
            <person name="Rohde M."/>
            <person name="Tindall B.J."/>
            <person name="Goker M."/>
            <person name="Woyke T."/>
            <person name="Bristow J."/>
            <person name="Eisen J.A."/>
            <person name="Markowitz V."/>
            <person name="Hugenholtz P."/>
            <person name="Kyrpides N.C."/>
            <person name="Klenk H.P."/>
            <person name="Lapidus A."/>
        </authorList>
    </citation>
    <scope>NUCLEOTIDE SEQUENCE [LARGE SCALE GENOMIC DNA]</scope>
    <source>
        <strain evidence="3">DSM 14237 / IC166 / ACAM 630</strain>
    </source>
</reference>
<dbReference type="eggNOG" id="ENOG502Z8C2">
    <property type="taxonomic scope" value="Bacteria"/>
</dbReference>
<dbReference type="InterPro" id="IPR016097">
    <property type="entry name" value="DUF695"/>
</dbReference>
<dbReference type="RefSeq" id="WP_013552071.1">
    <property type="nucleotide sequence ID" value="NC_014934.1"/>
</dbReference>
<gene>
    <name evidence="2" type="ordered locus">Celal_3353</name>
</gene>
<dbReference type="STRING" id="688270.Celal_3353"/>
<protein>
    <recommendedName>
        <fullName evidence="1">DUF695 domain-containing protein</fullName>
    </recommendedName>
</protein>
<evidence type="ECO:0000313" key="3">
    <source>
        <dbReference type="Proteomes" id="UP000008634"/>
    </source>
</evidence>
<dbReference type="Proteomes" id="UP000008634">
    <property type="component" value="Chromosome"/>
</dbReference>
<accession>E6X659</accession>
<dbReference type="OrthoDB" id="9151249at2"/>
<dbReference type="AlphaFoldDB" id="E6X659"/>
<dbReference type="HOGENOM" id="CLU_754052_0_0_10"/>
<keyword evidence="3" id="KW-1185">Reference proteome</keyword>
<dbReference type="EMBL" id="CP002453">
    <property type="protein sequence ID" value="ADV50618.1"/>
    <property type="molecule type" value="Genomic_DNA"/>
</dbReference>
<evidence type="ECO:0000259" key="1">
    <source>
        <dbReference type="Pfam" id="PF05117"/>
    </source>
</evidence>
<dbReference type="KEGG" id="cao:Celal_3353"/>
<organism evidence="2 3">
    <name type="scientific">Cellulophaga algicola (strain DSM 14237 / IC166 / ACAM 630)</name>
    <dbReference type="NCBI Taxonomy" id="688270"/>
    <lineage>
        <taxon>Bacteria</taxon>
        <taxon>Pseudomonadati</taxon>
        <taxon>Bacteroidota</taxon>
        <taxon>Flavobacteriia</taxon>
        <taxon>Flavobacteriales</taxon>
        <taxon>Flavobacteriaceae</taxon>
        <taxon>Cellulophaga</taxon>
    </lineage>
</organism>
<proteinExistence type="predicted"/>
<sequence>MSFLKSLFNKKEVVTTATADLRYQEFWAWFQKHEKEFFKVVKKGDAIEKNFFDILGPKLNELKESTFWYLAGMYDDNTAELILTADGNLRNIPFIEDLVAAAPVIENWKITALKQPSASSTFGIKMNGYTFSEETMSFYANENPEMPDQIEITILHQEYTSENESEISHGAYLLLDNYLGELNCVTTIDHINFKNTKNAEKEIIPLEKLKDFLIWREKEFIEKYEGIRHHTEKDNYSSFNGTLKNGLPIIAIVNTDILQWNAKASHPWIAIATFKFDGDSNNGMPDDKTYELLNTLEDTIMLELKDSDGYVNIGRETADSTREIYFSCLDFRKPAKVFDKMQRENKEIISFDFEVYKDKYWQTYNKYL</sequence>
<evidence type="ECO:0000313" key="2">
    <source>
        <dbReference type="EMBL" id="ADV50618.1"/>
    </source>
</evidence>
<dbReference type="Pfam" id="PF05117">
    <property type="entry name" value="DUF695"/>
    <property type="match status" value="1"/>
</dbReference>